<gene>
    <name evidence="2" type="ORF">PCLFYP37_00904</name>
</gene>
<proteinExistence type="predicted"/>
<evidence type="ECO:0000313" key="2">
    <source>
        <dbReference type="EMBL" id="VYT70050.1"/>
    </source>
</evidence>
<reference evidence="2" key="1">
    <citation type="submission" date="2019-11" db="EMBL/GenBank/DDBJ databases">
        <authorList>
            <person name="Feng L."/>
        </authorList>
    </citation>
    <scope>NUCLEOTIDE SEQUENCE</scope>
    <source>
        <strain evidence="2">PclaraLFYP37</strain>
    </source>
</reference>
<name>A0A6N2YWU9_9BACT</name>
<feature type="region of interest" description="Disordered" evidence="1">
    <location>
        <begin position="1"/>
        <end position="41"/>
    </location>
</feature>
<sequence>MKKRYFPKCPKVSHRPMPHEPGQWDRTGQGNNQRKKKGGKQ</sequence>
<dbReference type="AlphaFoldDB" id="A0A6N2YWU9"/>
<dbReference type="RefSeq" id="WP_412990697.1">
    <property type="nucleotide sequence ID" value="NZ_CACRUT010000005.1"/>
</dbReference>
<evidence type="ECO:0000256" key="1">
    <source>
        <dbReference type="SAM" id="MobiDB-lite"/>
    </source>
</evidence>
<feature type="compositionally biased region" description="Basic residues" evidence="1">
    <location>
        <begin position="1"/>
        <end position="16"/>
    </location>
</feature>
<organism evidence="2">
    <name type="scientific">Paraprevotella clara</name>
    <dbReference type="NCBI Taxonomy" id="454154"/>
    <lineage>
        <taxon>Bacteria</taxon>
        <taxon>Pseudomonadati</taxon>
        <taxon>Bacteroidota</taxon>
        <taxon>Bacteroidia</taxon>
        <taxon>Bacteroidales</taxon>
        <taxon>Prevotellaceae</taxon>
        <taxon>Paraprevotella</taxon>
    </lineage>
</organism>
<dbReference type="EMBL" id="CACRUT010000005">
    <property type="protein sequence ID" value="VYT70050.1"/>
    <property type="molecule type" value="Genomic_DNA"/>
</dbReference>
<protein>
    <submittedName>
        <fullName evidence="2">Uncharacterized protein</fullName>
    </submittedName>
</protein>
<accession>A0A6N2YWU9</accession>